<dbReference type="AlphaFoldDB" id="Q6N2P4"/>
<dbReference type="EMBL" id="BX572605">
    <property type="protein sequence ID" value="CAE29447.1"/>
    <property type="molecule type" value="Genomic_DNA"/>
</dbReference>
<proteinExistence type="predicted"/>
<gene>
    <name evidence="2" type="ordered locus">RPA4006</name>
</gene>
<protein>
    <submittedName>
        <fullName evidence="2">Uncharacterized protein</fullName>
    </submittedName>
</protein>
<reference evidence="2" key="1">
    <citation type="journal article" date="2004" name="Nat. Biotechnol.">
        <title>Complete genome sequence of the metabolically versatile photosynthetic bacterium Rhodopseudomonas palustris.</title>
        <authorList>
            <person name="Larimer F.W."/>
            <person name="Chain P."/>
            <person name="Hauser L."/>
            <person name="Lamerdin J."/>
            <person name="Malfatti S."/>
            <person name="Do L."/>
            <person name="Land M.L."/>
            <person name="Pelletier D.A."/>
            <person name="Beatty J.T."/>
            <person name="Lang A.S."/>
            <person name="Tabita F.R."/>
            <person name="Gibson J.L."/>
            <person name="Hanson T.E."/>
            <person name="Bobst C."/>
            <person name="Torres J.L."/>
            <person name="Peres C."/>
            <person name="Harrison F.H."/>
            <person name="Gibson J."/>
            <person name="Harwood C.S."/>
        </authorList>
    </citation>
    <scope>NUCLEOTIDE SEQUENCE [LARGE SCALE GENOMIC DNA]</scope>
    <source>
        <strain evidence="2">CGA009</strain>
    </source>
</reference>
<evidence type="ECO:0000313" key="2">
    <source>
        <dbReference type="EMBL" id="CAE29447.1"/>
    </source>
</evidence>
<feature type="compositionally biased region" description="Basic residues" evidence="1">
    <location>
        <begin position="144"/>
        <end position="158"/>
    </location>
</feature>
<name>Q6N2P4_RHOPA</name>
<evidence type="ECO:0000256" key="1">
    <source>
        <dbReference type="SAM" id="MobiDB-lite"/>
    </source>
</evidence>
<organism evidence="2">
    <name type="scientific">Rhodopseudomonas palustris (strain ATCC BAA-98 / CGA009)</name>
    <dbReference type="NCBI Taxonomy" id="258594"/>
    <lineage>
        <taxon>Bacteria</taxon>
        <taxon>Pseudomonadati</taxon>
        <taxon>Pseudomonadota</taxon>
        <taxon>Alphaproteobacteria</taxon>
        <taxon>Hyphomicrobiales</taxon>
        <taxon>Nitrobacteraceae</taxon>
        <taxon>Rhodopseudomonas</taxon>
    </lineage>
</organism>
<feature type="region of interest" description="Disordered" evidence="1">
    <location>
        <begin position="134"/>
        <end position="158"/>
    </location>
</feature>
<sequence length="158" mass="17830">MQYADLDVTTILQPCQSITRRGRSPDRVGEGCGGRTVTPTVRRRRLVHRLATVAHELLDALAGAGEAGELPDRSRRRHLGIETASTCSQRSFCFCCWRSWMVTRTSASTYTSIVGFSKPFSLVTISSNCLQRLHMSTPSQGRERNRRPRHRQMPSARR</sequence>
<accession>Q6N2P4</accession>
<dbReference type="HOGENOM" id="CLU_1668055_0_0_5"/>